<keyword evidence="1" id="KW-0449">Lipoprotein</keyword>
<dbReference type="EMBL" id="JALJEJ010000002">
    <property type="protein sequence ID" value="MCJ8209208.1"/>
    <property type="molecule type" value="Genomic_DNA"/>
</dbReference>
<evidence type="ECO:0000313" key="1">
    <source>
        <dbReference type="EMBL" id="MCJ8209208.1"/>
    </source>
</evidence>
<comment type="caution">
    <text evidence="1">The sequence shown here is derived from an EMBL/GenBank/DDBJ whole genome shotgun (WGS) entry which is preliminary data.</text>
</comment>
<dbReference type="Proteomes" id="UP001139450">
    <property type="component" value="Unassembled WGS sequence"/>
</dbReference>
<gene>
    <name evidence="1" type="ORF">MUY27_05780</name>
</gene>
<dbReference type="Pfam" id="PF16407">
    <property type="entry name" value="PKD_2"/>
    <property type="match status" value="1"/>
</dbReference>
<organism evidence="1 2">
    <name type="scientific">Mucilaginibacter straminoryzae</name>
    <dbReference type="NCBI Taxonomy" id="2932774"/>
    <lineage>
        <taxon>Bacteria</taxon>
        <taxon>Pseudomonadati</taxon>
        <taxon>Bacteroidota</taxon>
        <taxon>Sphingobacteriia</taxon>
        <taxon>Sphingobacteriales</taxon>
        <taxon>Sphingobacteriaceae</taxon>
        <taxon>Mucilaginibacter</taxon>
    </lineage>
</organism>
<protein>
    <submittedName>
        <fullName evidence="1">PKD-like family lipoprotein</fullName>
    </submittedName>
</protein>
<dbReference type="SUPFAM" id="SSF50978">
    <property type="entry name" value="WD40 repeat-like"/>
    <property type="match status" value="1"/>
</dbReference>
<name>A0A9X2BCD7_9SPHI</name>
<dbReference type="AlphaFoldDB" id="A0A9X2BCD7"/>
<keyword evidence="2" id="KW-1185">Reference proteome</keyword>
<proteinExistence type="predicted"/>
<dbReference type="RefSeq" id="WP_245129037.1">
    <property type="nucleotide sequence ID" value="NZ_JALJEJ010000002.1"/>
</dbReference>
<evidence type="ECO:0000313" key="2">
    <source>
        <dbReference type="Proteomes" id="UP001139450"/>
    </source>
</evidence>
<sequence length="470" mass="52057">MKIYLYTLFLGCVCLLSCKKDKQDFKYAQLNEVTIKTDSAITITQFDTLKLDPVITESKPSGESYSYQWKIYSVTPVEGISSMVLSTDKAIKAVISYPPLRDGYNLEYKVTNKSNGVSAFKTFSLQVTSVFKDGWLVSSTKGNTAGLDFIRSDYRVFYSPATAVNRTAYTGNAVAAYAYPSSYGAKTSIGFFTDNGNYIYDANSFLESGKSTTGFTPVKGQFTFGLTRYGSEEYIINNGDLFGASVIDDPINVTFTDRIGGDYSLFPKVIKSTYFITYFFDNKYKRFMYTTFGDFGLNPVLGSSSAAFNMGNTGMTMVGASDGPQDVSTGTYYFIMQDNVGNRYIYSLNGGKPVLKQQMQNSPEIASAKTFASSLFLNQMYYATDNKLYVYDILSNSSKLIYTFPAGVLIKQMVVQPNDARKLVIATNIGTSGSVYFFQLDNLGNIVNNSYVQKIDGFGAIANIDYRKPN</sequence>
<dbReference type="InterPro" id="IPR032183">
    <property type="entry name" value="PKD-like"/>
</dbReference>
<reference evidence="1" key="1">
    <citation type="submission" date="2022-04" db="EMBL/GenBank/DDBJ databases">
        <title>Mucilaginibacter sp. RS28 isolated from freshwater.</title>
        <authorList>
            <person name="Ko S.-R."/>
        </authorList>
    </citation>
    <scope>NUCLEOTIDE SEQUENCE</scope>
    <source>
        <strain evidence="1">RS28</strain>
    </source>
</reference>
<dbReference type="InterPro" id="IPR036322">
    <property type="entry name" value="WD40_repeat_dom_sf"/>
</dbReference>
<accession>A0A9X2BCD7</accession>